<sequence>MSSTLIYVGLPEDSKSSITKTISTMEMESVDELVSTADMHQDSAVNTCIKLIERGRGEGGGRNPQESHLNTDLGKPVTNVGLQMF</sequence>
<name>A0A5E4QDR8_9NEOP</name>
<evidence type="ECO:0000313" key="2">
    <source>
        <dbReference type="EMBL" id="VVC95137.1"/>
    </source>
</evidence>
<reference evidence="2 3" key="1">
    <citation type="submission" date="2017-07" db="EMBL/GenBank/DDBJ databases">
        <authorList>
            <person name="Talla V."/>
            <person name="Backstrom N."/>
        </authorList>
    </citation>
    <scope>NUCLEOTIDE SEQUENCE [LARGE SCALE GENOMIC DNA]</scope>
</reference>
<evidence type="ECO:0000256" key="1">
    <source>
        <dbReference type="SAM" id="MobiDB-lite"/>
    </source>
</evidence>
<dbReference type="Proteomes" id="UP000324832">
    <property type="component" value="Unassembled WGS sequence"/>
</dbReference>
<accession>A0A5E4QDR8</accession>
<keyword evidence="3" id="KW-1185">Reference proteome</keyword>
<feature type="region of interest" description="Disordered" evidence="1">
    <location>
        <begin position="55"/>
        <end position="85"/>
    </location>
</feature>
<evidence type="ECO:0000313" key="3">
    <source>
        <dbReference type="Proteomes" id="UP000324832"/>
    </source>
</evidence>
<dbReference type="AlphaFoldDB" id="A0A5E4QDR8"/>
<dbReference type="EMBL" id="FZQP02002225">
    <property type="protein sequence ID" value="VVC95137.1"/>
    <property type="molecule type" value="Genomic_DNA"/>
</dbReference>
<gene>
    <name evidence="2" type="ORF">LSINAPIS_LOCUS6925</name>
</gene>
<organism evidence="2 3">
    <name type="scientific">Leptidea sinapis</name>
    <dbReference type="NCBI Taxonomy" id="189913"/>
    <lineage>
        <taxon>Eukaryota</taxon>
        <taxon>Metazoa</taxon>
        <taxon>Ecdysozoa</taxon>
        <taxon>Arthropoda</taxon>
        <taxon>Hexapoda</taxon>
        <taxon>Insecta</taxon>
        <taxon>Pterygota</taxon>
        <taxon>Neoptera</taxon>
        <taxon>Endopterygota</taxon>
        <taxon>Lepidoptera</taxon>
        <taxon>Glossata</taxon>
        <taxon>Ditrysia</taxon>
        <taxon>Papilionoidea</taxon>
        <taxon>Pieridae</taxon>
        <taxon>Dismorphiinae</taxon>
        <taxon>Leptidea</taxon>
    </lineage>
</organism>
<proteinExistence type="predicted"/>
<protein>
    <submittedName>
        <fullName evidence="2">Uncharacterized protein</fullName>
    </submittedName>
</protein>